<gene>
    <name evidence="5" type="ORF">L195_g042874</name>
</gene>
<reference evidence="5 6" key="2">
    <citation type="journal article" date="2017" name="Front. Plant Sci.">
        <title>Gene Classification and Mining of Molecular Markers Useful in Red Clover (Trifolium pratense) Breeding.</title>
        <authorList>
            <person name="Istvanek J."/>
            <person name="Dluhosova J."/>
            <person name="Dluhos P."/>
            <person name="Patkova L."/>
            <person name="Nedelnik J."/>
            <person name="Repkova J."/>
        </authorList>
    </citation>
    <scope>NUCLEOTIDE SEQUENCE [LARGE SCALE GENOMIC DNA]</scope>
    <source>
        <strain evidence="6">cv. Tatra</strain>
        <tissue evidence="5">Young leaves</tissue>
    </source>
</reference>
<comment type="caution">
    <text evidence="5">The sequence shown here is derived from an EMBL/GenBank/DDBJ whole genome shotgun (WGS) entry which is preliminary data.</text>
</comment>
<comment type="similarity">
    <text evidence="2">Belongs to the PMEI family.</text>
</comment>
<evidence type="ECO:0000256" key="2">
    <source>
        <dbReference type="ARBA" id="ARBA00038471"/>
    </source>
</evidence>
<dbReference type="InterPro" id="IPR035513">
    <property type="entry name" value="Invertase/methylesterase_inhib"/>
</dbReference>
<feature type="chain" id="PRO_5014401124" evidence="3">
    <location>
        <begin position="22"/>
        <end position="204"/>
    </location>
</feature>
<proteinExistence type="inferred from homology"/>
<evidence type="ECO:0000259" key="4">
    <source>
        <dbReference type="SMART" id="SM00856"/>
    </source>
</evidence>
<dbReference type="Pfam" id="PF04043">
    <property type="entry name" value="PMEI"/>
    <property type="match status" value="1"/>
</dbReference>
<accession>A0A2K3M7K9</accession>
<dbReference type="PANTHER" id="PTHR31080:SF112">
    <property type="entry name" value="PLANT INVERTASE_PECTIN METHYLESTERASE INHIBITOR"/>
    <property type="match status" value="1"/>
</dbReference>
<dbReference type="AlphaFoldDB" id="A0A2K3M7K9"/>
<evidence type="ECO:0000256" key="3">
    <source>
        <dbReference type="SAM" id="SignalP"/>
    </source>
</evidence>
<evidence type="ECO:0000256" key="1">
    <source>
        <dbReference type="ARBA" id="ARBA00022729"/>
    </source>
</evidence>
<keyword evidence="1 3" id="KW-0732">Signal</keyword>
<dbReference type="EMBL" id="ASHM01052148">
    <property type="protein sequence ID" value="PNX86792.1"/>
    <property type="molecule type" value="Genomic_DNA"/>
</dbReference>
<organism evidence="5 6">
    <name type="scientific">Trifolium pratense</name>
    <name type="common">Red clover</name>
    <dbReference type="NCBI Taxonomy" id="57577"/>
    <lineage>
        <taxon>Eukaryota</taxon>
        <taxon>Viridiplantae</taxon>
        <taxon>Streptophyta</taxon>
        <taxon>Embryophyta</taxon>
        <taxon>Tracheophyta</taxon>
        <taxon>Spermatophyta</taxon>
        <taxon>Magnoliopsida</taxon>
        <taxon>eudicotyledons</taxon>
        <taxon>Gunneridae</taxon>
        <taxon>Pentapetalae</taxon>
        <taxon>rosids</taxon>
        <taxon>fabids</taxon>
        <taxon>Fabales</taxon>
        <taxon>Fabaceae</taxon>
        <taxon>Papilionoideae</taxon>
        <taxon>50 kb inversion clade</taxon>
        <taxon>NPAAA clade</taxon>
        <taxon>Hologalegina</taxon>
        <taxon>IRL clade</taxon>
        <taxon>Trifolieae</taxon>
        <taxon>Trifolium</taxon>
    </lineage>
</organism>
<reference evidence="5 6" key="1">
    <citation type="journal article" date="2014" name="Am. J. Bot.">
        <title>Genome assembly and annotation for red clover (Trifolium pratense; Fabaceae).</title>
        <authorList>
            <person name="Istvanek J."/>
            <person name="Jaros M."/>
            <person name="Krenek A."/>
            <person name="Repkova J."/>
        </authorList>
    </citation>
    <scope>NUCLEOTIDE SEQUENCE [LARGE SCALE GENOMIC DNA]</scope>
    <source>
        <strain evidence="6">cv. Tatra</strain>
        <tissue evidence="5">Young leaves</tissue>
    </source>
</reference>
<feature type="domain" description="Pectinesterase inhibitor" evidence="4">
    <location>
        <begin position="24"/>
        <end position="186"/>
    </location>
</feature>
<dbReference type="CDD" id="cd15798">
    <property type="entry name" value="PMEI-like_3"/>
    <property type="match status" value="1"/>
</dbReference>
<evidence type="ECO:0000313" key="5">
    <source>
        <dbReference type="EMBL" id="PNX86792.1"/>
    </source>
</evidence>
<dbReference type="Gene3D" id="1.20.140.40">
    <property type="entry name" value="Invertase/pectin methylesterase inhibitor family protein"/>
    <property type="match status" value="1"/>
</dbReference>
<dbReference type="PANTHER" id="PTHR31080">
    <property type="entry name" value="PECTINESTERASE INHIBITOR-LIKE"/>
    <property type="match status" value="1"/>
</dbReference>
<evidence type="ECO:0000313" key="6">
    <source>
        <dbReference type="Proteomes" id="UP000236291"/>
    </source>
</evidence>
<name>A0A2K3M7K9_TRIPR</name>
<dbReference type="InterPro" id="IPR051955">
    <property type="entry name" value="PME_Inhibitor"/>
</dbReference>
<dbReference type="SUPFAM" id="SSF101148">
    <property type="entry name" value="Plant invertase/pectin methylesterase inhibitor"/>
    <property type="match status" value="1"/>
</dbReference>
<dbReference type="NCBIfam" id="TIGR01614">
    <property type="entry name" value="PME_inhib"/>
    <property type="match status" value="1"/>
</dbReference>
<dbReference type="STRING" id="57577.A0A2K3M7K9"/>
<feature type="signal peptide" evidence="3">
    <location>
        <begin position="1"/>
        <end position="21"/>
    </location>
</feature>
<dbReference type="GO" id="GO:0004857">
    <property type="term" value="F:enzyme inhibitor activity"/>
    <property type="evidence" value="ECO:0007669"/>
    <property type="project" value="InterPro"/>
</dbReference>
<protein>
    <submittedName>
        <fullName evidence="5">Plant invertase/pectin methylesterase inhibitor protein</fullName>
    </submittedName>
</protein>
<dbReference type="InterPro" id="IPR006501">
    <property type="entry name" value="Pectinesterase_inhib_dom"/>
</dbReference>
<sequence length="204" mass="22587">MQTLTLMLLFISPLFLPFSTAAKTPQDLLRSSCAQARYPTLCVQTLTNQVTLTTKPLDLAQAAVKASLTRTLTLSVYLKNTLKSQVKPAVESTASNRKRVALNDCVAQITDSVSELNQTLNELKHLHMGTFEWQISNAQTWASTAITNGNLCVNGLNRKGAEEKVKMEVKRRVKDVSMFTSNALYFISKLGESRNPKPHSNSKN</sequence>
<dbReference type="SMART" id="SM00856">
    <property type="entry name" value="PMEI"/>
    <property type="match status" value="1"/>
</dbReference>
<dbReference type="Proteomes" id="UP000236291">
    <property type="component" value="Unassembled WGS sequence"/>
</dbReference>